<dbReference type="Proteomes" id="UP001596004">
    <property type="component" value="Unassembled WGS sequence"/>
</dbReference>
<protein>
    <submittedName>
        <fullName evidence="1">Uncharacterized protein</fullName>
    </submittedName>
</protein>
<name>A0ABV9CGA6_9ACTN</name>
<dbReference type="RefSeq" id="WP_380840815.1">
    <property type="nucleotide sequence ID" value="NZ_JBHSFP010000008.1"/>
</dbReference>
<organism evidence="1 2">
    <name type="scientific">Sphaerisporangium dianthi</name>
    <dbReference type="NCBI Taxonomy" id="1436120"/>
    <lineage>
        <taxon>Bacteria</taxon>
        <taxon>Bacillati</taxon>
        <taxon>Actinomycetota</taxon>
        <taxon>Actinomycetes</taxon>
        <taxon>Streptosporangiales</taxon>
        <taxon>Streptosporangiaceae</taxon>
        <taxon>Sphaerisporangium</taxon>
    </lineage>
</organism>
<evidence type="ECO:0000313" key="2">
    <source>
        <dbReference type="Proteomes" id="UP001596004"/>
    </source>
</evidence>
<proteinExistence type="predicted"/>
<evidence type="ECO:0000313" key="1">
    <source>
        <dbReference type="EMBL" id="MFC4532094.1"/>
    </source>
</evidence>
<accession>A0ABV9CGA6</accession>
<sequence length="50" mass="5436">MAALLRDLSARARLDGFRAAIDNAGVPYDDGMERRCVLTVEQGVKRGPTC</sequence>
<dbReference type="EMBL" id="JBHSFP010000008">
    <property type="protein sequence ID" value="MFC4532094.1"/>
    <property type="molecule type" value="Genomic_DNA"/>
</dbReference>
<comment type="caution">
    <text evidence="1">The sequence shown here is derived from an EMBL/GenBank/DDBJ whole genome shotgun (WGS) entry which is preliminary data.</text>
</comment>
<gene>
    <name evidence="1" type="ORF">ACFO60_15085</name>
</gene>
<keyword evidence="2" id="KW-1185">Reference proteome</keyword>
<reference evidence="2" key="1">
    <citation type="journal article" date="2019" name="Int. J. Syst. Evol. Microbiol.">
        <title>The Global Catalogue of Microorganisms (GCM) 10K type strain sequencing project: providing services to taxonomists for standard genome sequencing and annotation.</title>
        <authorList>
            <consortium name="The Broad Institute Genomics Platform"/>
            <consortium name="The Broad Institute Genome Sequencing Center for Infectious Disease"/>
            <person name="Wu L."/>
            <person name="Ma J."/>
        </authorList>
    </citation>
    <scope>NUCLEOTIDE SEQUENCE [LARGE SCALE GENOMIC DNA]</scope>
    <source>
        <strain evidence="2">CGMCC 4.7132</strain>
    </source>
</reference>